<evidence type="ECO:0000256" key="1">
    <source>
        <dbReference type="SAM" id="MobiDB-lite"/>
    </source>
</evidence>
<keyword evidence="5" id="KW-1185">Reference proteome</keyword>
<feature type="transmembrane region" description="Helical" evidence="2">
    <location>
        <begin position="267"/>
        <end position="290"/>
    </location>
</feature>
<dbReference type="EMBL" id="JBBXJM010000006">
    <property type="protein sequence ID" value="KAL1406015.1"/>
    <property type="molecule type" value="Genomic_DNA"/>
</dbReference>
<feature type="chain" id="PRO_5047011643" description="Mid2 domain-containing protein" evidence="3">
    <location>
        <begin position="20"/>
        <end position="485"/>
    </location>
</feature>
<dbReference type="RefSeq" id="XP_069205959.1">
    <property type="nucleotide sequence ID" value="XM_069356118.1"/>
</dbReference>
<evidence type="ECO:0000256" key="3">
    <source>
        <dbReference type="SAM" id="SignalP"/>
    </source>
</evidence>
<comment type="caution">
    <text evidence="4">The sequence shown here is derived from an EMBL/GenBank/DDBJ whole genome shotgun (WGS) entry which is preliminary data.</text>
</comment>
<dbReference type="GeneID" id="95988741"/>
<evidence type="ECO:0008006" key="6">
    <source>
        <dbReference type="Google" id="ProtNLM"/>
    </source>
</evidence>
<protein>
    <recommendedName>
        <fullName evidence="6">Mid2 domain-containing protein</fullName>
    </recommendedName>
</protein>
<feature type="compositionally biased region" description="Low complexity" evidence="1">
    <location>
        <begin position="326"/>
        <end position="340"/>
    </location>
</feature>
<feature type="compositionally biased region" description="Low complexity" evidence="1">
    <location>
        <begin position="225"/>
        <end position="251"/>
    </location>
</feature>
<feature type="region of interest" description="Disordered" evidence="1">
    <location>
        <begin position="218"/>
        <end position="260"/>
    </location>
</feature>
<evidence type="ECO:0000313" key="4">
    <source>
        <dbReference type="EMBL" id="KAL1406015.1"/>
    </source>
</evidence>
<feature type="signal peptide" evidence="3">
    <location>
        <begin position="1"/>
        <end position="19"/>
    </location>
</feature>
<keyword evidence="2" id="KW-0472">Membrane</keyword>
<feature type="compositionally biased region" description="Low complexity" evidence="1">
    <location>
        <begin position="350"/>
        <end position="359"/>
    </location>
</feature>
<keyword evidence="3" id="KW-0732">Signal</keyword>
<gene>
    <name evidence="4" type="ORF">Q8F55_007698</name>
</gene>
<name>A0ABR3PU93_9TREE</name>
<feature type="region of interest" description="Disordered" evidence="1">
    <location>
        <begin position="300"/>
        <end position="485"/>
    </location>
</feature>
<accession>A0ABR3PU93</accession>
<keyword evidence="2" id="KW-1133">Transmembrane helix</keyword>
<evidence type="ECO:0000313" key="5">
    <source>
        <dbReference type="Proteomes" id="UP001565368"/>
    </source>
</evidence>
<evidence type="ECO:0000256" key="2">
    <source>
        <dbReference type="SAM" id="Phobius"/>
    </source>
</evidence>
<sequence>MRRSLALTAAAVLATTAHAFSFSTSQAAQCEPWTITWDGGQGPFNLVLVPTLEGPNGHLANVSIPAQSGSPPYTHTFALDQPEGLQMVATMYDATGWGSGGVSPIITVGRSPSGNSSCLKPAPPLDFGFWLDPNTNPPQCGSVAVAWNATSAVYPVKLYGIVPAGTAWSIPVSQDKNTPTINWAANIAAGTQFVLLMSDASRVGTGGSTPLLTVQSSSDTTCLDSGSPSVTPVVTPSSTGSASSHQSSAPTNTAGASNGGGKKGTNVWAIVGPILAVVLALLILAVVLLWCRSRRRERAAVKPGMTPLAMEEREGRPGILDVGDVGSDTPTSPFTPGFSPANTPGHSRFNSRTTNNRNSWGDSLPAASVRGAYEGQPHGAQAPSLLTDGPEEHFELHPFPFEESQGGTSNSSHQPRNSAYTAVTESSKLESEYARGRAAGHTRASESTSGPRPGNGPSPQGEWETSFDPPPQYTFRLANPDPDQQ</sequence>
<proteinExistence type="predicted"/>
<feature type="compositionally biased region" description="Polar residues" evidence="1">
    <location>
        <begin position="405"/>
        <end position="426"/>
    </location>
</feature>
<keyword evidence="2" id="KW-0812">Transmembrane</keyword>
<organism evidence="4 5">
    <name type="scientific">Vanrija albida</name>
    <dbReference type="NCBI Taxonomy" id="181172"/>
    <lineage>
        <taxon>Eukaryota</taxon>
        <taxon>Fungi</taxon>
        <taxon>Dikarya</taxon>
        <taxon>Basidiomycota</taxon>
        <taxon>Agaricomycotina</taxon>
        <taxon>Tremellomycetes</taxon>
        <taxon>Trichosporonales</taxon>
        <taxon>Trichosporonaceae</taxon>
        <taxon>Vanrija</taxon>
    </lineage>
</organism>
<reference evidence="4 5" key="1">
    <citation type="submission" date="2023-08" db="EMBL/GenBank/DDBJ databases">
        <title>Annotated Genome Sequence of Vanrija albida AlHP1.</title>
        <authorList>
            <person name="Herzog R."/>
        </authorList>
    </citation>
    <scope>NUCLEOTIDE SEQUENCE [LARGE SCALE GENOMIC DNA]</scope>
    <source>
        <strain evidence="4 5">AlHP1</strain>
    </source>
</reference>
<dbReference type="Proteomes" id="UP001565368">
    <property type="component" value="Unassembled WGS sequence"/>
</dbReference>